<comment type="caution">
    <text evidence="9">The sequence shown here is derived from an EMBL/GenBank/DDBJ whole genome shotgun (WGS) entry which is preliminary data.</text>
</comment>
<feature type="transmembrane region" description="Helical" evidence="7">
    <location>
        <begin position="273"/>
        <end position="292"/>
    </location>
</feature>
<comment type="similarity">
    <text evidence="2">Belongs to the peptidase S54 family.</text>
</comment>
<reference evidence="9" key="1">
    <citation type="submission" date="2020-10" db="EMBL/GenBank/DDBJ databases">
        <authorList>
            <person name="Gilroy R."/>
        </authorList>
    </citation>
    <scope>NUCLEOTIDE SEQUENCE</scope>
    <source>
        <strain evidence="9">F6-4510</strain>
    </source>
</reference>
<evidence type="ECO:0000256" key="4">
    <source>
        <dbReference type="ARBA" id="ARBA00022801"/>
    </source>
</evidence>
<evidence type="ECO:0000313" key="10">
    <source>
        <dbReference type="Proteomes" id="UP000823611"/>
    </source>
</evidence>
<keyword evidence="6 7" id="KW-0472">Membrane</keyword>
<evidence type="ECO:0000256" key="3">
    <source>
        <dbReference type="ARBA" id="ARBA00022692"/>
    </source>
</evidence>
<keyword evidence="3 7" id="KW-0812">Transmembrane</keyword>
<keyword evidence="4" id="KW-0378">Hydrolase</keyword>
<gene>
    <name evidence="9" type="ORF">IAC55_02825</name>
</gene>
<protein>
    <submittedName>
        <fullName evidence="9">Rhomboid family intramembrane serine protease</fullName>
    </submittedName>
</protein>
<dbReference type="Gene3D" id="1.20.1540.10">
    <property type="entry name" value="Rhomboid-like"/>
    <property type="match status" value="1"/>
</dbReference>
<keyword evidence="5 7" id="KW-1133">Transmembrane helix</keyword>
<evidence type="ECO:0000313" key="9">
    <source>
        <dbReference type="EMBL" id="MBO8434243.1"/>
    </source>
</evidence>
<dbReference type="Proteomes" id="UP000823611">
    <property type="component" value="Unassembled WGS sequence"/>
</dbReference>
<sequence length="347" mass="39489">MNKYIENFCDNIEKVGFFEIKEDEPKNSFIDRCFVKVDSPVLYMVCINCEGYFDFLTYTKLKDKFFCDISENENFFENTYCSRLVCINIFLNEGIDGEKIEFLNSLDFYPELDKHSLWWIYDTTENKLYTGKNQPDKVQGIEDILKYSCGVAEKKPRQAKTFNGSVNIPFTMSMIVVNLAIFIVMMLLGQRTQFIELFGDSKYYIFNDNEYYRLITSMFIHSDISHILSNIIGLYVFGSIAERFYGSKNTVIVYFISGICGSILSTLLGNAMFSVGASGGIFGLMACLLYTAKVQRKDVGGMNYSTILLLAVVNILVGFMMPNISTFGHIGGFLGGIVSTMVIYKLK</sequence>
<dbReference type="GO" id="GO:0004252">
    <property type="term" value="F:serine-type endopeptidase activity"/>
    <property type="evidence" value="ECO:0007669"/>
    <property type="project" value="InterPro"/>
</dbReference>
<proteinExistence type="inferred from homology"/>
<evidence type="ECO:0000259" key="8">
    <source>
        <dbReference type="Pfam" id="PF01694"/>
    </source>
</evidence>
<organism evidence="9 10">
    <name type="scientific">Candidatus Fimicola merdigallinarum</name>
    <dbReference type="NCBI Taxonomy" id="2840819"/>
    <lineage>
        <taxon>Bacteria</taxon>
        <taxon>Bacillati</taxon>
        <taxon>Bacillota</taxon>
        <taxon>Clostridia</taxon>
        <taxon>Lachnospirales</taxon>
        <taxon>Lachnospiraceae</taxon>
        <taxon>Lachnospiraceae incertae sedis</taxon>
        <taxon>Candidatus Fimicola</taxon>
    </lineage>
</organism>
<evidence type="ECO:0000256" key="5">
    <source>
        <dbReference type="ARBA" id="ARBA00022989"/>
    </source>
</evidence>
<dbReference type="Pfam" id="PF01694">
    <property type="entry name" value="Rhomboid"/>
    <property type="match status" value="1"/>
</dbReference>
<evidence type="ECO:0000256" key="1">
    <source>
        <dbReference type="ARBA" id="ARBA00004141"/>
    </source>
</evidence>
<feature type="transmembrane region" description="Helical" evidence="7">
    <location>
        <begin position="327"/>
        <end position="346"/>
    </location>
</feature>
<dbReference type="EMBL" id="JADIMX010000053">
    <property type="protein sequence ID" value="MBO8434243.1"/>
    <property type="molecule type" value="Genomic_DNA"/>
</dbReference>
<feature type="domain" description="Peptidase S54 rhomboid" evidence="8">
    <location>
        <begin position="209"/>
        <end position="344"/>
    </location>
</feature>
<evidence type="ECO:0000256" key="6">
    <source>
        <dbReference type="ARBA" id="ARBA00023136"/>
    </source>
</evidence>
<evidence type="ECO:0000256" key="2">
    <source>
        <dbReference type="ARBA" id="ARBA00009045"/>
    </source>
</evidence>
<dbReference type="InterPro" id="IPR050925">
    <property type="entry name" value="Rhomboid_protease_S54"/>
</dbReference>
<accession>A0A9D9H483</accession>
<feature type="transmembrane region" description="Helical" evidence="7">
    <location>
        <begin position="304"/>
        <end position="321"/>
    </location>
</feature>
<dbReference type="InterPro" id="IPR022764">
    <property type="entry name" value="Peptidase_S54_rhomboid_dom"/>
</dbReference>
<reference evidence="9" key="2">
    <citation type="journal article" date="2021" name="PeerJ">
        <title>Extensive microbial diversity within the chicken gut microbiome revealed by metagenomics and culture.</title>
        <authorList>
            <person name="Gilroy R."/>
            <person name="Ravi A."/>
            <person name="Getino M."/>
            <person name="Pursley I."/>
            <person name="Horton D.L."/>
            <person name="Alikhan N.F."/>
            <person name="Baker D."/>
            <person name="Gharbi K."/>
            <person name="Hall N."/>
            <person name="Watson M."/>
            <person name="Adriaenssens E.M."/>
            <person name="Foster-Nyarko E."/>
            <person name="Jarju S."/>
            <person name="Secka A."/>
            <person name="Antonio M."/>
            <person name="Oren A."/>
            <person name="Chaudhuri R.R."/>
            <person name="La Ragione R."/>
            <person name="Hildebrand F."/>
            <person name="Pallen M.J."/>
        </authorList>
    </citation>
    <scope>NUCLEOTIDE SEQUENCE</scope>
    <source>
        <strain evidence="9">F6-4510</strain>
    </source>
</reference>
<keyword evidence="9" id="KW-0645">Protease</keyword>
<feature type="transmembrane region" description="Helical" evidence="7">
    <location>
        <begin position="164"/>
        <end position="188"/>
    </location>
</feature>
<dbReference type="GO" id="GO:0006508">
    <property type="term" value="P:proteolysis"/>
    <property type="evidence" value="ECO:0007669"/>
    <property type="project" value="UniProtKB-KW"/>
</dbReference>
<feature type="transmembrane region" description="Helical" evidence="7">
    <location>
        <begin position="211"/>
        <end position="237"/>
    </location>
</feature>
<feature type="transmembrane region" description="Helical" evidence="7">
    <location>
        <begin position="249"/>
        <end position="267"/>
    </location>
</feature>
<dbReference type="PANTHER" id="PTHR43731">
    <property type="entry name" value="RHOMBOID PROTEASE"/>
    <property type="match status" value="1"/>
</dbReference>
<dbReference type="PANTHER" id="PTHR43731:SF14">
    <property type="entry name" value="PRESENILIN-ASSOCIATED RHOMBOID-LIKE PROTEIN, MITOCHONDRIAL"/>
    <property type="match status" value="1"/>
</dbReference>
<dbReference type="InterPro" id="IPR035952">
    <property type="entry name" value="Rhomboid-like_sf"/>
</dbReference>
<dbReference type="GO" id="GO:0016020">
    <property type="term" value="C:membrane"/>
    <property type="evidence" value="ECO:0007669"/>
    <property type="project" value="UniProtKB-SubCell"/>
</dbReference>
<dbReference type="AlphaFoldDB" id="A0A9D9H483"/>
<comment type="subcellular location">
    <subcellularLocation>
        <location evidence="1">Membrane</location>
        <topology evidence="1">Multi-pass membrane protein</topology>
    </subcellularLocation>
</comment>
<name>A0A9D9H483_9FIRM</name>
<dbReference type="SUPFAM" id="SSF144091">
    <property type="entry name" value="Rhomboid-like"/>
    <property type="match status" value="1"/>
</dbReference>
<evidence type="ECO:0000256" key="7">
    <source>
        <dbReference type="SAM" id="Phobius"/>
    </source>
</evidence>